<dbReference type="EMBL" id="OZ035830">
    <property type="protein sequence ID" value="CAL1614337.1"/>
    <property type="molecule type" value="Genomic_DNA"/>
</dbReference>
<proteinExistence type="predicted"/>
<organism evidence="1 2">
    <name type="scientific">Knipowitschia caucasica</name>
    <name type="common">Caucasian dwarf goby</name>
    <name type="synonym">Pomatoschistus caucasicus</name>
    <dbReference type="NCBI Taxonomy" id="637954"/>
    <lineage>
        <taxon>Eukaryota</taxon>
        <taxon>Metazoa</taxon>
        <taxon>Chordata</taxon>
        <taxon>Craniata</taxon>
        <taxon>Vertebrata</taxon>
        <taxon>Euteleostomi</taxon>
        <taxon>Actinopterygii</taxon>
        <taxon>Neopterygii</taxon>
        <taxon>Teleostei</taxon>
        <taxon>Neoteleostei</taxon>
        <taxon>Acanthomorphata</taxon>
        <taxon>Gobiaria</taxon>
        <taxon>Gobiiformes</taxon>
        <taxon>Gobioidei</taxon>
        <taxon>Gobiidae</taxon>
        <taxon>Gobiinae</taxon>
        <taxon>Knipowitschia</taxon>
    </lineage>
</organism>
<protein>
    <submittedName>
        <fullName evidence="1">Uncharacterized protein</fullName>
    </submittedName>
</protein>
<evidence type="ECO:0000313" key="2">
    <source>
        <dbReference type="Proteomes" id="UP001497482"/>
    </source>
</evidence>
<accession>A0AAV2MLM6</accession>
<keyword evidence="2" id="KW-1185">Reference proteome</keyword>
<gene>
    <name evidence="1" type="ORF">KC01_LOCUS40389</name>
</gene>
<evidence type="ECO:0000313" key="1">
    <source>
        <dbReference type="EMBL" id="CAL1614337.1"/>
    </source>
</evidence>
<sequence length="95" mass="10168">MTALTAEYALRSDPSPCRRLSSPWSCCCGYFLNMSCRGPGRNLSTVSRMLSSSSSSSSPQPLGTAFLGRVSEPSHACSRAAFSSASFSSFFFSPY</sequence>
<dbReference type="Proteomes" id="UP001497482">
    <property type="component" value="Chromosome 8"/>
</dbReference>
<name>A0AAV2MLM6_KNICA</name>
<reference evidence="1 2" key="1">
    <citation type="submission" date="2024-04" db="EMBL/GenBank/DDBJ databases">
        <authorList>
            <person name="Waldvogel A.-M."/>
            <person name="Schoenle A."/>
        </authorList>
    </citation>
    <scope>NUCLEOTIDE SEQUENCE [LARGE SCALE GENOMIC DNA]</scope>
</reference>
<dbReference type="AlphaFoldDB" id="A0AAV2MLM6"/>